<dbReference type="Gene3D" id="3.30.565.10">
    <property type="entry name" value="Histidine kinase-like ATPase, C-terminal domain"/>
    <property type="match status" value="1"/>
</dbReference>
<name>A0ABP8TU00_9ACTN</name>
<keyword evidence="2" id="KW-1185">Reference proteome</keyword>
<gene>
    <name evidence="1" type="ORF">GCM10023195_66060</name>
</gene>
<reference evidence="2" key="1">
    <citation type="journal article" date="2019" name="Int. J. Syst. Evol. Microbiol.">
        <title>The Global Catalogue of Microorganisms (GCM) 10K type strain sequencing project: providing services to taxonomists for standard genome sequencing and annotation.</title>
        <authorList>
            <consortium name="The Broad Institute Genomics Platform"/>
            <consortium name="The Broad Institute Genome Sequencing Center for Infectious Disease"/>
            <person name="Wu L."/>
            <person name="Ma J."/>
        </authorList>
    </citation>
    <scope>NUCLEOTIDE SEQUENCE [LARGE SCALE GENOMIC DNA]</scope>
    <source>
        <strain evidence="2">JCM 17938</strain>
    </source>
</reference>
<dbReference type="Proteomes" id="UP001500212">
    <property type="component" value="Unassembled WGS sequence"/>
</dbReference>
<comment type="caution">
    <text evidence="1">The sequence shown here is derived from an EMBL/GenBank/DDBJ whole genome shotgun (WGS) entry which is preliminary data.</text>
</comment>
<protein>
    <recommendedName>
        <fullName evidence="3">Histidine kinase/HSP90-like ATPase domain-containing protein</fullName>
    </recommendedName>
</protein>
<accession>A0ABP8TU00</accession>
<evidence type="ECO:0008006" key="3">
    <source>
        <dbReference type="Google" id="ProtNLM"/>
    </source>
</evidence>
<organism evidence="1 2">
    <name type="scientific">Actinoallomurus liliacearum</name>
    <dbReference type="NCBI Taxonomy" id="1080073"/>
    <lineage>
        <taxon>Bacteria</taxon>
        <taxon>Bacillati</taxon>
        <taxon>Actinomycetota</taxon>
        <taxon>Actinomycetes</taxon>
        <taxon>Streptosporangiales</taxon>
        <taxon>Thermomonosporaceae</taxon>
        <taxon>Actinoallomurus</taxon>
    </lineage>
</organism>
<sequence length="123" mass="13210">MAHIMQPGYMAATEIAEGGAAAWRLPPDPRCASVGRSLVHDTLMALRLPGGLVDAAVLTAGELTTNALKHGLRAGPYEPVVPAELWIWSRTTPRPELVVAVFSLTVTRRAYPWSASRCPRAVP</sequence>
<dbReference type="InterPro" id="IPR036890">
    <property type="entry name" value="HATPase_C_sf"/>
</dbReference>
<evidence type="ECO:0000313" key="2">
    <source>
        <dbReference type="Proteomes" id="UP001500212"/>
    </source>
</evidence>
<proteinExistence type="predicted"/>
<evidence type="ECO:0000313" key="1">
    <source>
        <dbReference type="EMBL" id="GAA4615050.1"/>
    </source>
</evidence>
<dbReference type="EMBL" id="BAABHJ010000027">
    <property type="protein sequence ID" value="GAA4615050.1"/>
    <property type="molecule type" value="Genomic_DNA"/>
</dbReference>